<dbReference type="Proteomes" id="UP000054549">
    <property type="component" value="Unassembled WGS sequence"/>
</dbReference>
<organism evidence="2 3">
    <name type="scientific">Amanita muscaria (strain Koide BX008)</name>
    <dbReference type="NCBI Taxonomy" id="946122"/>
    <lineage>
        <taxon>Eukaryota</taxon>
        <taxon>Fungi</taxon>
        <taxon>Dikarya</taxon>
        <taxon>Basidiomycota</taxon>
        <taxon>Agaricomycotina</taxon>
        <taxon>Agaricomycetes</taxon>
        <taxon>Agaricomycetidae</taxon>
        <taxon>Agaricales</taxon>
        <taxon>Pluteineae</taxon>
        <taxon>Amanitaceae</taxon>
        <taxon>Amanita</taxon>
    </lineage>
</organism>
<gene>
    <name evidence="2" type="ORF">M378DRAFT_1038479</name>
</gene>
<accession>A0A0C2SQQ1</accession>
<keyword evidence="3" id="KW-1185">Reference proteome</keyword>
<reference evidence="2 3" key="1">
    <citation type="submission" date="2014-04" db="EMBL/GenBank/DDBJ databases">
        <title>Evolutionary Origins and Diversification of the Mycorrhizal Mutualists.</title>
        <authorList>
            <consortium name="DOE Joint Genome Institute"/>
            <consortium name="Mycorrhizal Genomics Consortium"/>
            <person name="Kohler A."/>
            <person name="Kuo A."/>
            <person name="Nagy L.G."/>
            <person name="Floudas D."/>
            <person name="Copeland A."/>
            <person name="Barry K.W."/>
            <person name="Cichocki N."/>
            <person name="Veneault-Fourrey C."/>
            <person name="LaButti K."/>
            <person name="Lindquist E.A."/>
            <person name="Lipzen A."/>
            <person name="Lundell T."/>
            <person name="Morin E."/>
            <person name="Murat C."/>
            <person name="Riley R."/>
            <person name="Ohm R."/>
            <person name="Sun H."/>
            <person name="Tunlid A."/>
            <person name="Henrissat B."/>
            <person name="Grigoriev I.V."/>
            <person name="Hibbett D.S."/>
            <person name="Martin F."/>
        </authorList>
    </citation>
    <scope>NUCLEOTIDE SEQUENCE [LARGE SCALE GENOMIC DNA]</scope>
    <source>
        <strain evidence="2 3">Koide BX008</strain>
    </source>
</reference>
<dbReference type="EMBL" id="KN818430">
    <property type="protein sequence ID" value="KIL56319.1"/>
    <property type="molecule type" value="Genomic_DNA"/>
</dbReference>
<dbReference type="HOGENOM" id="CLU_2132905_0_0_1"/>
<proteinExistence type="predicted"/>
<protein>
    <submittedName>
        <fullName evidence="2">Uncharacterized protein</fullName>
    </submittedName>
</protein>
<evidence type="ECO:0000256" key="1">
    <source>
        <dbReference type="SAM" id="MobiDB-lite"/>
    </source>
</evidence>
<dbReference type="AlphaFoldDB" id="A0A0C2SQQ1"/>
<feature type="region of interest" description="Disordered" evidence="1">
    <location>
        <begin position="59"/>
        <end position="93"/>
    </location>
</feature>
<evidence type="ECO:0000313" key="2">
    <source>
        <dbReference type="EMBL" id="KIL56319.1"/>
    </source>
</evidence>
<sequence>MNSVSAVLFTPGACDTDIFHPHLTNISRHQFGIAHLLGSSAHNKDLLSKRLSLHSHCSKDSLDSLGSPSTSKKKVRWNPTMRSRETDAQPSGLTPSEYDQCLLTKRKAICAEV</sequence>
<name>A0A0C2SQQ1_AMAMK</name>
<dbReference type="InParanoid" id="A0A0C2SQQ1"/>
<evidence type="ECO:0000313" key="3">
    <source>
        <dbReference type="Proteomes" id="UP000054549"/>
    </source>
</evidence>